<protein>
    <submittedName>
        <fullName evidence="2">YtxH domain-containing protein</fullName>
    </submittedName>
</protein>
<feature type="compositionally biased region" description="Low complexity" evidence="1">
    <location>
        <begin position="82"/>
        <end position="115"/>
    </location>
</feature>
<proteinExistence type="predicted"/>
<reference evidence="2 3" key="1">
    <citation type="submission" date="2018-12" db="EMBL/GenBank/DDBJ databases">
        <authorList>
            <person name="Li F."/>
        </authorList>
    </citation>
    <scope>NUCLEOTIDE SEQUENCE [LARGE SCALE GENOMIC DNA]</scope>
    <source>
        <strain evidence="2 3">8H24J-4-2</strain>
    </source>
</reference>
<evidence type="ECO:0000313" key="3">
    <source>
        <dbReference type="Proteomes" id="UP000288603"/>
    </source>
</evidence>
<dbReference type="Proteomes" id="UP000288603">
    <property type="component" value="Unassembled WGS sequence"/>
</dbReference>
<keyword evidence="3" id="KW-1185">Reference proteome</keyword>
<dbReference type="RefSeq" id="WP_128499690.1">
    <property type="nucleotide sequence ID" value="NZ_RZNC01000005.1"/>
</dbReference>
<dbReference type="AlphaFoldDB" id="A0A3S4AZ27"/>
<evidence type="ECO:0000256" key="1">
    <source>
        <dbReference type="SAM" id="MobiDB-lite"/>
    </source>
</evidence>
<evidence type="ECO:0000313" key="2">
    <source>
        <dbReference type="EMBL" id="RWZ59186.1"/>
    </source>
</evidence>
<dbReference type="OrthoDB" id="5125216at2"/>
<feature type="region of interest" description="Disordered" evidence="1">
    <location>
        <begin position="70"/>
        <end position="125"/>
    </location>
</feature>
<accession>A0A3S4AZ27</accession>
<gene>
    <name evidence="2" type="ORF">ELQ92_13015</name>
</gene>
<dbReference type="EMBL" id="RZNC01000005">
    <property type="protein sequence ID" value="RWZ59186.1"/>
    <property type="molecule type" value="Genomic_DNA"/>
</dbReference>
<name>A0A3S4AZ27_9MICO</name>
<sequence length="125" mass="12362">MKTKLIFLAGAATGFVLGSKAGRGAYEKIKAKATETWEDPKVQKGLETAGEFVSSQAPVLGSKLQDAASTVASKVKKGTGGDSTSSGSASSDSASSDSTSSDSTSSDGTSSDSGDVTPGSASTDR</sequence>
<organism evidence="2 3">
    <name type="scientific">Labedella populi</name>
    <dbReference type="NCBI Taxonomy" id="2498850"/>
    <lineage>
        <taxon>Bacteria</taxon>
        <taxon>Bacillati</taxon>
        <taxon>Actinomycetota</taxon>
        <taxon>Actinomycetes</taxon>
        <taxon>Micrococcales</taxon>
        <taxon>Microbacteriaceae</taxon>
        <taxon>Labedella</taxon>
    </lineage>
</organism>
<comment type="caution">
    <text evidence="2">The sequence shown here is derived from an EMBL/GenBank/DDBJ whole genome shotgun (WGS) entry which is preliminary data.</text>
</comment>